<dbReference type="PANTHER" id="PTHR10582">
    <property type="entry name" value="TRANSIENT RECEPTOR POTENTIAL ION CHANNEL PROTEIN"/>
    <property type="match status" value="1"/>
</dbReference>
<dbReference type="InterPro" id="IPR024862">
    <property type="entry name" value="TRPV"/>
</dbReference>
<feature type="transmembrane region" description="Helical" evidence="6">
    <location>
        <begin position="1138"/>
        <end position="1159"/>
    </location>
</feature>
<evidence type="ECO:0000313" key="9">
    <source>
        <dbReference type="Proteomes" id="UP000265703"/>
    </source>
</evidence>
<comment type="subcellular location">
    <subcellularLocation>
        <location evidence="1">Membrane</location>
        <topology evidence="1">Multi-pass membrane protein</topology>
    </subcellularLocation>
</comment>
<evidence type="ECO:0000256" key="3">
    <source>
        <dbReference type="ARBA" id="ARBA00022737"/>
    </source>
</evidence>
<dbReference type="GO" id="GO:0005886">
    <property type="term" value="C:plasma membrane"/>
    <property type="evidence" value="ECO:0007669"/>
    <property type="project" value="TreeGrafter"/>
</dbReference>
<keyword evidence="2 6" id="KW-0812">Transmembrane</keyword>
<dbReference type="Proteomes" id="UP000265703">
    <property type="component" value="Unassembled WGS sequence"/>
</dbReference>
<evidence type="ECO:0000313" key="8">
    <source>
        <dbReference type="EMBL" id="RIA86147.1"/>
    </source>
</evidence>
<evidence type="ECO:0000256" key="4">
    <source>
        <dbReference type="ARBA" id="ARBA00022989"/>
    </source>
</evidence>
<dbReference type="Pfam" id="PF00520">
    <property type="entry name" value="Ion_trans"/>
    <property type="match status" value="1"/>
</dbReference>
<dbReference type="OrthoDB" id="2388156at2759"/>
<dbReference type="InterPro" id="IPR005821">
    <property type="entry name" value="Ion_trans_dom"/>
</dbReference>
<protein>
    <recommendedName>
        <fullName evidence="7">Ion transport domain-containing protein</fullName>
    </recommendedName>
</protein>
<keyword evidence="9" id="KW-1185">Reference proteome</keyword>
<feature type="transmembrane region" description="Helical" evidence="6">
    <location>
        <begin position="1192"/>
        <end position="1211"/>
    </location>
</feature>
<feature type="transmembrane region" description="Helical" evidence="6">
    <location>
        <begin position="1314"/>
        <end position="1339"/>
    </location>
</feature>
<dbReference type="EMBL" id="QKYT01000380">
    <property type="protein sequence ID" value="RIA86147.1"/>
    <property type="molecule type" value="Genomic_DNA"/>
</dbReference>
<organism evidence="8 9">
    <name type="scientific">Glomus cerebriforme</name>
    <dbReference type="NCBI Taxonomy" id="658196"/>
    <lineage>
        <taxon>Eukaryota</taxon>
        <taxon>Fungi</taxon>
        <taxon>Fungi incertae sedis</taxon>
        <taxon>Mucoromycota</taxon>
        <taxon>Glomeromycotina</taxon>
        <taxon>Glomeromycetes</taxon>
        <taxon>Glomerales</taxon>
        <taxon>Glomeraceae</taxon>
        <taxon>Glomus</taxon>
    </lineage>
</organism>
<dbReference type="GO" id="GO:0005216">
    <property type="term" value="F:monoatomic ion channel activity"/>
    <property type="evidence" value="ECO:0007669"/>
    <property type="project" value="InterPro"/>
</dbReference>
<proteinExistence type="predicted"/>
<evidence type="ECO:0000256" key="1">
    <source>
        <dbReference type="ARBA" id="ARBA00004141"/>
    </source>
</evidence>
<feature type="domain" description="Ion transport" evidence="7">
    <location>
        <begin position="1066"/>
        <end position="1343"/>
    </location>
</feature>
<evidence type="ECO:0000256" key="5">
    <source>
        <dbReference type="ARBA" id="ARBA00023136"/>
    </source>
</evidence>
<accession>A0A397SQD8</accession>
<keyword evidence="4 6" id="KW-1133">Transmembrane helix</keyword>
<evidence type="ECO:0000256" key="2">
    <source>
        <dbReference type="ARBA" id="ARBA00022692"/>
    </source>
</evidence>
<sequence length="1520" mass="180842">MSLTEPFNGNVNYQERLSNEFRNIRNRLSFLSPKDDTSDKLSSSENDPITIKERYQIAISQDGKFAVTFDSANLRIRVLENTDYRQFRTKKQINATSKQIQNDEEINRTITSFKLNENLDIDKFYKEYPQKRNEPQEYDNAEDYMDKRFRWSLDISNVQVYDGKCFIFVAVSRIDVFEDMRGTKNNDTKFDYKKSTIKKRYERMSEDPPFSVPVFPMGNRRGTAVYRLKLIGENENYAYKECPVTYFYSGNVSGICKFVQDLDNTEQNSYTLKRFIVLNFNGIYNFEYDVDYRSLDLTERFNYPKSFEDELEHWHNLNLKDDCMDKLLACLYNQYFLVEQYKNNVQTLEVYDFAEMKLKTTPKRVEKKDKHVRRFNCNTFAIGKLQLCFTRGLSSIKLYFMENGLEVVSKKFDEIDKIYSLEFIDSDEKLFIIGEKKEQVKLMIWDIYTTAKPEPVILDNFSIVEFNDRLARTSGNILQVDDVGRVTSVLKKIENKLKQNQPEETYENFKIYTDKTLADKPDGKKDGNHTLHSEKIFKPIVVDKEPWVIGEYKRDSYCLYQYKDGTKSETLQLIVGRSTVQIWHQIQDDSKNKNDLPNMGGPFLEYIWANGIPINQEREATRLRIGEFKYKPIDGSLNDFYLKVYWYERVSNKKYGKNEEIIIEEEDKEIERMEINRNEGVEGEERIIEKKEKVIQRKDIIEKVSAVRRACRSLEHLNKRRSFLKTNYVKIHQYEEMIMYIKHIVWRFAKHKPEEFKLLDIRHNVMKNLILGDCSYLIKLILFGDKKKGDSNDENEDEKFIIRHIPRSVSWPGKTFIKDDDLRFENNNLEDHERINPENDMELAIYRYKGRELKDTVVVAYLLEYYSCHATEYAGWMSTVSKALPLLFKYNYDDYARKLFRKECFANQDYFSAQDPYNIIPKEYQTKRNHNIKFRAFRIDKLQSDEYQWYNGIGKLVEPFIKTFKFFEDFDNDIEKSPLALRVVPLPEFTINRIPQKTVDQNFRKKIILNALLFIFIPRLYKIGRNEKNLLSPFSRVVRYENNDDMYDNPATEAVIDFRWQKARNFFFFLFLRFLIFASCFICVSWEYLLHRNISERYRNFLVALIVILYYLAIYLLVTELIQLYYHGPRKYFGDIFNSFDIFSIALPVVVMSIMLQYFQFSNGFGSVIIVDTGLMVGISFSIFFLWIEFVLYLRLLSKIAIYIYYVIYIIKNIFPFLLFMFIVIIAFAHTMFILLKDPNNPKINIKSDSSTGNVINPVTNENLYNIQLDASFDPTDRNDNPFSSFPTSIMAAYFWMNGDMVQRDHFDFWVIDLFTLIASIFIVLVLQNMLIAFMGGVYERAETKGRQALLRFRANQIVDYEALHHIHFWPPEPEPKYIYYIGQSKNFQEWYHKRKDDQGEIYKDFEEKSTIAQHTFKDVDYDDDSIWKFDNDNSSNINDKKKEESIRVRSSIIETSNINDKKKEDFIKGRSSIIEKHTSSIPEGFSQEMIIQEINEIKKLRDNMTLFIDELRAKFNIQE</sequence>
<feature type="transmembrane region" description="Helical" evidence="6">
    <location>
        <begin position="1066"/>
        <end position="1089"/>
    </location>
</feature>
<name>A0A397SQD8_9GLOM</name>
<reference evidence="8 9" key="1">
    <citation type="submission" date="2018-06" db="EMBL/GenBank/DDBJ databases">
        <title>Comparative genomics reveals the genomic features of Rhizophagus irregularis, R. cerebriforme, R. diaphanum and Gigaspora rosea, and their symbiotic lifestyle signature.</title>
        <authorList>
            <person name="Morin E."/>
            <person name="San Clemente H."/>
            <person name="Chen E.C.H."/>
            <person name="De La Providencia I."/>
            <person name="Hainaut M."/>
            <person name="Kuo A."/>
            <person name="Kohler A."/>
            <person name="Murat C."/>
            <person name="Tang N."/>
            <person name="Roy S."/>
            <person name="Loubradou J."/>
            <person name="Henrissat B."/>
            <person name="Grigoriev I.V."/>
            <person name="Corradi N."/>
            <person name="Roux C."/>
            <person name="Martin F.M."/>
        </authorList>
    </citation>
    <scope>NUCLEOTIDE SEQUENCE [LARGE SCALE GENOMIC DNA]</scope>
    <source>
        <strain evidence="8 9">DAOM 227022</strain>
    </source>
</reference>
<evidence type="ECO:0000256" key="6">
    <source>
        <dbReference type="SAM" id="Phobius"/>
    </source>
</evidence>
<keyword evidence="3" id="KW-0677">Repeat</keyword>
<keyword evidence="5 6" id="KW-0472">Membrane</keyword>
<dbReference type="GO" id="GO:0098703">
    <property type="term" value="P:calcium ion import across plasma membrane"/>
    <property type="evidence" value="ECO:0007669"/>
    <property type="project" value="TreeGrafter"/>
</dbReference>
<feature type="transmembrane region" description="Helical" evidence="6">
    <location>
        <begin position="1101"/>
        <end position="1126"/>
    </location>
</feature>
<dbReference type="PANTHER" id="PTHR10582:SF2">
    <property type="entry name" value="INACTIVE"/>
    <property type="match status" value="1"/>
</dbReference>
<feature type="transmembrane region" description="Helical" evidence="6">
    <location>
        <begin position="1217"/>
        <end position="1236"/>
    </location>
</feature>
<comment type="caution">
    <text evidence="8">The sequence shown here is derived from an EMBL/GenBank/DDBJ whole genome shotgun (WGS) entry which is preliminary data.</text>
</comment>
<feature type="transmembrane region" description="Helical" evidence="6">
    <location>
        <begin position="1165"/>
        <end position="1187"/>
    </location>
</feature>
<gene>
    <name evidence="8" type="ORF">C1645_807927</name>
</gene>
<evidence type="ECO:0000259" key="7">
    <source>
        <dbReference type="Pfam" id="PF00520"/>
    </source>
</evidence>
<dbReference type="STRING" id="658196.A0A397SQD8"/>